<dbReference type="STRING" id="1051890.A0A3N4LUF2"/>
<dbReference type="InterPro" id="IPR052741">
    <property type="entry name" value="Mitochondrial_HTD2"/>
</dbReference>
<dbReference type="SUPFAM" id="SSF54637">
    <property type="entry name" value="Thioesterase/thiol ester dehydrase-isomerase"/>
    <property type="match status" value="1"/>
</dbReference>
<gene>
    <name evidence="1" type="ORF">L211DRAFT_861468</name>
</gene>
<evidence type="ECO:0000313" key="2">
    <source>
        <dbReference type="Proteomes" id="UP000267821"/>
    </source>
</evidence>
<dbReference type="AlphaFoldDB" id="A0A3N4LUF2"/>
<dbReference type="PANTHER" id="PTHR28152:SF1">
    <property type="entry name" value="HYDROXYACYL-THIOESTER DEHYDRATASE TYPE 2, MITOCHONDRIAL"/>
    <property type="match status" value="1"/>
</dbReference>
<dbReference type="GO" id="GO:0019171">
    <property type="term" value="F:(3R)-hydroxyacyl-[acyl-carrier-protein] dehydratase activity"/>
    <property type="evidence" value="ECO:0007669"/>
    <property type="project" value="TreeGrafter"/>
</dbReference>
<dbReference type="InParanoid" id="A0A3N4LUF2"/>
<dbReference type="GO" id="GO:0005739">
    <property type="term" value="C:mitochondrion"/>
    <property type="evidence" value="ECO:0007669"/>
    <property type="project" value="TreeGrafter"/>
</dbReference>
<proteinExistence type="predicted"/>
<protein>
    <recommendedName>
        <fullName evidence="3">MaoC-like domain-containing protein</fullName>
    </recommendedName>
</protein>
<keyword evidence="2" id="KW-1185">Reference proteome</keyword>
<accession>A0A3N4LUF2</accession>
<dbReference type="OrthoDB" id="3257538at2759"/>
<dbReference type="FunCoup" id="A0A3N4LUF2">
    <property type="interactions" value="41"/>
</dbReference>
<dbReference type="Gene3D" id="3.10.129.10">
    <property type="entry name" value="Hotdog Thioesterase"/>
    <property type="match status" value="1"/>
</dbReference>
<dbReference type="PANTHER" id="PTHR28152">
    <property type="entry name" value="HYDROXYACYL-THIOESTER DEHYDRATASE TYPE 2, MITOCHONDRIAL"/>
    <property type="match status" value="1"/>
</dbReference>
<name>A0A3N4LUF2_9PEZI</name>
<dbReference type="EMBL" id="ML121538">
    <property type="protein sequence ID" value="RPB25308.1"/>
    <property type="molecule type" value="Genomic_DNA"/>
</dbReference>
<organism evidence="1 2">
    <name type="scientific">Terfezia boudieri ATCC MYA-4762</name>
    <dbReference type="NCBI Taxonomy" id="1051890"/>
    <lineage>
        <taxon>Eukaryota</taxon>
        <taxon>Fungi</taxon>
        <taxon>Dikarya</taxon>
        <taxon>Ascomycota</taxon>
        <taxon>Pezizomycotina</taxon>
        <taxon>Pezizomycetes</taxon>
        <taxon>Pezizales</taxon>
        <taxon>Pezizaceae</taxon>
        <taxon>Terfezia</taxon>
    </lineage>
</organism>
<evidence type="ECO:0000313" key="1">
    <source>
        <dbReference type="EMBL" id="RPB25308.1"/>
    </source>
</evidence>
<sequence>MTPPRFLPLRCLSTTITTPTPESLLGRRYRPLPDILSPTNAHLLTLSLAPYLTPTQPPPSSIRTSGELDPGFYLAYFPPLFLHERDVMPDGSDATQSPGPVGDWPRRMWAGGEVYIGKGGEGGGKLMIGKGAVCEESVVRVNRKGGKSGEKVFVWFERKYFGGKPAVREVRCLAFMKHKEVDGTKVTETKVVKFPNPPDFSLTFTPTPTLLLRFSALTFNAHKIHFDPIFSAQVENYRAPLCHGPLSQVILLELLRLNLPPPQGPGGKKYRVRKFEYRNLAAMYVGEKYTICGRLKREHGEVQFGEEVGEEVGEGLVYELWAETPKGGLSVKATATVAVVNA</sequence>
<dbReference type="InterPro" id="IPR029069">
    <property type="entry name" value="HotDog_dom_sf"/>
</dbReference>
<evidence type="ECO:0008006" key="3">
    <source>
        <dbReference type="Google" id="ProtNLM"/>
    </source>
</evidence>
<reference evidence="1 2" key="1">
    <citation type="journal article" date="2018" name="Nat. Ecol. Evol.">
        <title>Pezizomycetes genomes reveal the molecular basis of ectomycorrhizal truffle lifestyle.</title>
        <authorList>
            <person name="Murat C."/>
            <person name="Payen T."/>
            <person name="Noel B."/>
            <person name="Kuo A."/>
            <person name="Morin E."/>
            <person name="Chen J."/>
            <person name="Kohler A."/>
            <person name="Krizsan K."/>
            <person name="Balestrini R."/>
            <person name="Da Silva C."/>
            <person name="Montanini B."/>
            <person name="Hainaut M."/>
            <person name="Levati E."/>
            <person name="Barry K.W."/>
            <person name="Belfiori B."/>
            <person name="Cichocki N."/>
            <person name="Clum A."/>
            <person name="Dockter R.B."/>
            <person name="Fauchery L."/>
            <person name="Guy J."/>
            <person name="Iotti M."/>
            <person name="Le Tacon F."/>
            <person name="Lindquist E.A."/>
            <person name="Lipzen A."/>
            <person name="Malagnac F."/>
            <person name="Mello A."/>
            <person name="Molinier V."/>
            <person name="Miyauchi S."/>
            <person name="Poulain J."/>
            <person name="Riccioni C."/>
            <person name="Rubini A."/>
            <person name="Sitrit Y."/>
            <person name="Splivallo R."/>
            <person name="Traeger S."/>
            <person name="Wang M."/>
            <person name="Zifcakova L."/>
            <person name="Wipf D."/>
            <person name="Zambonelli A."/>
            <person name="Paolocci F."/>
            <person name="Nowrousian M."/>
            <person name="Ottonello S."/>
            <person name="Baldrian P."/>
            <person name="Spatafora J.W."/>
            <person name="Henrissat B."/>
            <person name="Nagy L.G."/>
            <person name="Aury J.M."/>
            <person name="Wincker P."/>
            <person name="Grigoriev I.V."/>
            <person name="Bonfante P."/>
            <person name="Martin F.M."/>
        </authorList>
    </citation>
    <scope>NUCLEOTIDE SEQUENCE [LARGE SCALE GENOMIC DNA]</scope>
    <source>
        <strain evidence="1 2">ATCC MYA-4762</strain>
    </source>
</reference>
<dbReference type="Proteomes" id="UP000267821">
    <property type="component" value="Unassembled WGS sequence"/>
</dbReference>